<sequence>MGSHNHWNDYLKTVKLAAFRRYREGGGMICHGGGGAMVVLCRPVLKKPMCLSSNTDQLRTQLDQLHSEAESTRAKANSARLRLLRLSEAVEKLKRQAAISVTSGKENDARELLFQKKKVMEAIGRSRNRIELLDQLSSKLNQVISMKENQLIGNVAFDDEVETEDDSNPVRIVSPKLGVTDFSSDDNLKFSDGQDLQLCADGETNPPVDEDVGFLGRDICNDSNEESIIRGLKDVSSYEDLLEHLDVQLDKIESELVTILNVSALVLNDNEKPNNFKVQQTIELLESVRAIRKKISGMMQKKVETS</sequence>
<dbReference type="PANTHER" id="PTHR37174">
    <property type="entry name" value="FORKHEAD-ASSOCIATED DOMAIN PROTEIN"/>
    <property type="match status" value="1"/>
</dbReference>
<accession>A0A5N5MQK7</accession>
<protein>
    <submittedName>
        <fullName evidence="2">Uncharacterized protein</fullName>
    </submittedName>
</protein>
<evidence type="ECO:0000313" key="2">
    <source>
        <dbReference type="EMBL" id="KAB5557384.1"/>
    </source>
</evidence>
<dbReference type="Proteomes" id="UP000326939">
    <property type="component" value="Chromosome 5"/>
</dbReference>
<comment type="caution">
    <text evidence="2">The sequence shown here is derived from an EMBL/GenBank/DDBJ whole genome shotgun (WGS) entry which is preliminary data.</text>
</comment>
<evidence type="ECO:0000256" key="1">
    <source>
        <dbReference type="SAM" id="Coils"/>
    </source>
</evidence>
<organism evidence="2 3">
    <name type="scientific">Salix brachista</name>
    <dbReference type="NCBI Taxonomy" id="2182728"/>
    <lineage>
        <taxon>Eukaryota</taxon>
        <taxon>Viridiplantae</taxon>
        <taxon>Streptophyta</taxon>
        <taxon>Embryophyta</taxon>
        <taxon>Tracheophyta</taxon>
        <taxon>Spermatophyta</taxon>
        <taxon>Magnoliopsida</taxon>
        <taxon>eudicotyledons</taxon>
        <taxon>Gunneridae</taxon>
        <taxon>Pentapetalae</taxon>
        <taxon>rosids</taxon>
        <taxon>fabids</taxon>
        <taxon>Malpighiales</taxon>
        <taxon>Salicaceae</taxon>
        <taxon>Saliceae</taxon>
        <taxon>Salix</taxon>
    </lineage>
</organism>
<evidence type="ECO:0000313" key="3">
    <source>
        <dbReference type="Proteomes" id="UP000326939"/>
    </source>
</evidence>
<keyword evidence="1" id="KW-0175">Coiled coil</keyword>
<proteinExistence type="predicted"/>
<gene>
    <name evidence="2" type="ORF">DKX38_008293</name>
</gene>
<feature type="coiled-coil region" evidence="1">
    <location>
        <begin position="55"/>
        <end position="96"/>
    </location>
</feature>
<dbReference type="PANTHER" id="PTHR37174:SF2">
    <property type="entry name" value="FORKHEAD-ASSOCIATED DOMAIN PROTEIN"/>
    <property type="match status" value="1"/>
</dbReference>
<dbReference type="AlphaFoldDB" id="A0A5N5MQK7"/>
<keyword evidence="3" id="KW-1185">Reference proteome</keyword>
<dbReference type="EMBL" id="VDCV01000005">
    <property type="protein sequence ID" value="KAB5557384.1"/>
    <property type="molecule type" value="Genomic_DNA"/>
</dbReference>
<name>A0A5N5MQK7_9ROSI</name>
<reference evidence="3" key="1">
    <citation type="journal article" date="2019" name="Gigascience">
        <title>De novo genome assembly of the endangered Acer yangbiense, a plant species with extremely small populations endemic to Yunnan Province, China.</title>
        <authorList>
            <person name="Yang J."/>
            <person name="Wariss H.M."/>
            <person name="Tao L."/>
            <person name="Zhang R."/>
            <person name="Yun Q."/>
            <person name="Hollingsworth P."/>
            <person name="Dao Z."/>
            <person name="Luo G."/>
            <person name="Guo H."/>
            <person name="Ma Y."/>
            <person name="Sun W."/>
        </authorList>
    </citation>
    <scope>NUCLEOTIDE SEQUENCE [LARGE SCALE GENOMIC DNA]</scope>
    <source>
        <strain evidence="3">cv. br00</strain>
    </source>
</reference>